<dbReference type="PANTHER" id="PTHR12110">
    <property type="entry name" value="HYDROXYPYRUVATE ISOMERASE"/>
    <property type="match status" value="1"/>
</dbReference>
<dbReference type="InterPro" id="IPR036237">
    <property type="entry name" value="Xyl_isomerase-like_sf"/>
</dbReference>
<evidence type="ECO:0000259" key="1">
    <source>
        <dbReference type="Pfam" id="PF01261"/>
    </source>
</evidence>
<comment type="caution">
    <text evidence="2">The sequence shown here is derived from an EMBL/GenBank/DDBJ whole genome shotgun (WGS) entry which is preliminary data.</text>
</comment>
<evidence type="ECO:0000313" key="3">
    <source>
        <dbReference type="Proteomes" id="UP000597444"/>
    </source>
</evidence>
<dbReference type="Pfam" id="PF01261">
    <property type="entry name" value="AP_endonuc_2"/>
    <property type="match status" value="1"/>
</dbReference>
<name>A0A8J3IN18_9CHLR</name>
<dbReference type="RefSeq" id="WP_236065056.1">
    <property type="nucleotide sequence ID" value="NZ_BNJK01000001.1"/>
</dbReference>
<dbReference type="Proteomes" id="UP000597444">
    <property type="component" value="Unassembled WGS sequence"/>
</dbReference>
<organism evidence="2 3">
    <name type="scientific">Reticulibacter mediterranei</name>
    <dbReference type="NCBI Taxonomy" id="2778369"/>
    <lineage>
        <taxon>Bacteria</taxon>
        <taxon>Bacillati</taxon>
        <taxon>Chloroflexota</taxon>
        <taxon>Ktedonobacteria</taxon>
        <taxon>Ktedonobacterales</taxon>
        <taxon>Reticulibacteraceae</taxon>
        <taxon>Reticulibacter</taxon>
    </lineage>
</organism>
<dbReference type="InterPro" id="IPR050312">
    <property type="entry name" value="IolE/XylAMocC-like"/>
</dbReference>
<dbReference type="PANTHER" id="PTHR12110:SF41">
    <property type="entry name" value="INOSOSE DEHYDRATASE"/>
    <property type="match status" value="1"/>
</dbReference>
<dbReference type="InterPro" id="IPR013022">
    <property type="entry name" value="Xyl_isomerase-like_TIM-brl"/>
</dbReference>
<keyword evidence="3" id="KW-1185">Reference proteome</keyword>
<dbReference type="AlphaFoldDB" id="A0A8J3IN18"/>
<dbReference type="SUPFAM" id="SSF51658">
    <property type="entry name" value="Xylose isomerase-like"/>
    <property type="match status" value="1"/>
</dbReference>
<protein>
    <recommendedName>
        <fullName evidence="1">Xylose isomerase-like TIM barrel domain-containing protein</fullName>
    </recommendedName>
</protein>
<feature type="domain" description="Xylose isomerase-like TIM barrel" evidence="1">
    <location>
        <begin position="33"/>
        <end position="285"/>
    </location>
</feature>
<evidence type="ECO:0000313" key="2">
    <source>
        <dbReference type="EMBL" id="GHO97083.1"/>
    </source>
</evidence>
<dbReference type="Gene3D" id="3.20.20.150">
    <property type="entry name" value="Divalent-metal-dependent TIM barrel enzymes"/>
    <property type="match status" value="1"/>
</dbReference>
<proteinExistence type="predicted"/>
<gene>
    <name evidence="2" type="ORF">KSF_071310</name>
</gene>
<accession>A0A8J3IN18</accession>
<dbReference type="EMBL" id="BNJK01000001">
    <property type="protein sequence ID" value="GHO97083.1"/>
    <property type="molecule type" value="Genomic_DNA"/>
</dbReference>
<sequence>MEHIRIANAPCSWGALEFEGIQGEQITYGQMLDELRDTGYVGTELGDWGYMPTDPARLREELERRHLSMVGAFVPVALKYAEKHADGETRALQVAHLLASVAETSGSQPLIILADDNGSDPVRTQNAGRVTGEMALTDDEWRIFIQGTERIARAVQDVTGLSTAFHHHCAGYVETPAEIARLLDMTRADLLGLVFDTGHYLYGSGSNEEQIVLDGLQRFGERIKHVHFKDCQPEIAQQARQNGWDYFTAIQHGVFCELGRGSVPFTGVREWLATYRYAGWIVVEQDVLPGMGTPKSSAERNRIYLSSLGL</sequence>
<reference evidence="2" key="1">
    <citation type="submission" date="2020-10" db="EMBL/GenBank/DDBJ databases">
        <title>Taxonomic study of unclassified bacteria belonging to the class Ktedonobacteria.</title>
        <authorList>
            <person name="Yabe S."/>
            <person name="Wang C.M."/>
            <person name="Zheng Y."/>
            <person name="Sakai Y."/>
            <person name="Cavaletti L."/>
            <person name="Monciardini P."/>
            <person name="Donadio S."/>
        </authorList>
    </citation>
    <scope>NUCLEOTIDE SEQUENCE</scope>
    <source>
        <strain evidence="2">ID150040</strain>
    </source>
</reference>